<reference evidence="1" key="1">
    <citation type="submission" date="2024-09" db="EMBL/GenBank/DDBJ databases">
        <title>Draft Genome Sequences of Neofusicoccum parvum.</title>
        <authorList>
            <person name="Ashida A."/>
            <person name="Camagna M."/>
            <person name="Tanaka A."/>
            <person name="Takemoto D."/>
        </authorList>
    </citation>
    <scope>NUCLEOTIDE SEQUENCE</scope>
    <source>
        <strain evidence="1">PPO83</strain>
    </source>
</reference>
<organism evidence="1 2">
    <name type="scientific">Neofusicoccum parvum</name>
    <dbReference type="NCBI Taxonomy" id="310453"/>
    <lineage>
        <taxon>Eukaryota</taxon>
        <taxon>Fungi</taxon>
        <taxon>Dikarya</taxon>
        <taxon>Ascomycota</taxon>
        <taxon>Pezizomycotina</taxon>
        <taxon>Dothideomycetes</taxon>
        <taxon>Dothideomycetes incertae sedis</taxon>
        <taxon>Botryosphaeriales</taxon>
        <taxon>Botryosphaeriaceae</taxon>
        <taxon>Neofusicoccum</taxon>
    </lineage>
</organism>
<comment type="caution">
    <text evidence="1">The sequence shown here is derived from an EMBL/GenBank/DDBJ whole genome shotgun (WGS) entry which is preliminary data.</text>
</comment>
<gene>
    <name evidence="1" type="primary">g3442</name>
    <name evidence="1" type="ORF">NpPPO83_00003442</name>
</gene>
<dbReference type="Proteomes" id="UP001165186">
    <property type="component" value="Unassembled WGS sequence"/>
</dbReference>
<evidence type="ECO:0000313" key="2">
    <source>
        <dbReference type="Proteomes" id="UP001165186"/>
    </source>
</evidence>
<accession>A0ACB5S2Z4</accession>
<protein>
    <submittedName>
        <fullName evidence="1">Het-domain-containing protein</fullName>
    </submittedName>
</protein>
<keyword evidence="2" id="KW-1185">Reference proteome</keyword>
<dbReference type="EMBL" id="BSXG01000034">
    <property type="protein sequence ID" value="GME27122.1"/>
    <property type="molecule type" value="Genomic_DNA"/>
</dbReference>
<name>A0ACB5S2Z4_9PEZI</name>
<evidence type="ECO:0000313" key="1">
    <source>
        <dbReference type="EMBL" id="GME27122.1"/>
    </source>
</evidence>
<proteinExistence type="predicted"/>
<sequence length="306" mass="33510">MDKWGPHRSPAASSATKAARLVSIPLASMPQTFRDAVTITRKLNIRYLWIDSLCIIQDSHADWEAEAARMADVYRNAHLTVAASHSSDSTGGCFSNAPRREETTTVCLPLKKEPRGLCCCLPSTHARKFRNHLFLVPSPQLTGGRSNGTAQRAPLPLETRAWTLQERVLSSRFLSFEQGQIAWSCAGMTCNTADSQGLVTEDPSSRVQRILSLSWWGSVLGRLGKPVDAASLAGAHDVWITLVEDYSRRRLTRESDRLIAIKGVADALGGATGDVYLAGLWRRWLTVAALRAVLVLGYGWSSGHIS</sequence>